<keyword evidence="2" id="KW-1185">Reference proteome</keyword>
<dbReference type="Pfam" id="PF24863">
    <property type="entry name" value="zf-CCCH_Mcm10"/>
    <property type="match status" value="1"/>
</dbReference>
<organism evidence="2 3">
    <name type="scientific">Ditylenchus dipsaci</name>
    <dbReference type="NCBI Taxonomy" id="166011"/>
    <lineage>
        <taxon>Eukaryota</taxon>
        <taxon>Metazoa</taxon>
        <taxon>Ecdysozoa</taxon>
        <taxon>Nematoda</taxon>
        <taxon>Chromadorea</taxon>
        <taxon>Rhabditida</taxon>
        <taxon>Tylenchina</taxon>
        <taxon>Tylenchomorpha</taxon>
        <taxon>Sphaerularioidea</taxon>
        <taxon>Anguinidae</taxon>
        <taxon>Anguininae</taxon>
        <taxon>Ditylenchus</taxon>
    </lineage>
</organism>
<accession>A0A915EU66</accession>
<evidence type="ECO:0000313" key="2">
    <source>
        <dbReference type="Proteomes" id="UP000887574"/>
    </source>
</evidence>
<dbReference type="InterPro" id="IPR040184">
    <property type="entry name" value="Mcm10"/>
</dbReference>
<evidence type="ECO:0000259" key="1">
    <source>
        <dbReference type="Pfam" id="PF09332"/>
    </source>
</evidence>
<dbReference type="GO" id="GO:0003688">
    <property type="term" value="F:DNA replication origin binding"/>
    <property type="evidence" value="ECO:0007669"/>
    <property type="project" value="TreeGrafter"/>
</dbReference>
<name>A0A915EU66_9BILA</name>
<dbReference type="Proteomes" id="UP000887574">
    <property type="component" value="Unplaced"/>
</dbReference>
<dbReference type="PANTHER" id="PTHR13454">
    <property type="entry name" value="PROTEIN MCM10 HOMOLOG"/>
    <property type="match status" value="1"/>
</dbReference>
<dbReference type="WBParaSite" id="jg9858">
    <property type="protein sequence ID" value="jg9858"/>
    <property type="gene ID" value="jg9858"/>
</dbReference>
<reference evidence="3" key="1">
    <citation type="submission" date="2022-11" db="UniProtKB">
        <authorList>
            <consortium name="WormBaseParasite"/>
        </authorList>
    </citation>
    <scope>IDENTIFICATION</scope>
</reference>
<sequence length="85" mass="10014">MDVKNCKVVTCKDCNYTSLYQSSFCLSQGHAVKRHTADKRFFKCNDCHQRIICFEVLPVHPCQRCHGKSYERVAMKDERKIKKRS</sequence>
<dbReference type="Pfam" id="PF09332">
    <property type="entry name" value="Mcm10"/>
    <property type="match status" value="1"/>
</dbReference>
<dbReference type="GO" id="GO:0043596">
    <property type="term" value="C:nuclear replication fork"/>
    <property type="evidence" value="ECO:0007669"/>
    <property type="project" value="TreeGrafter"/>
</dbReference>
<evidence type="ECO:0000313" key="3">
    <source>
        <dbReference type="WBParaSite" id="jg9858"/>
    </source>
</evidence>
<dbReference type="AlphaFoldDB" id="A0A915EU66"/>
<dbReference type="InterPro" id="IPR056791">
    <property type="entry name" value="Znf_Mcm10_C"/>
</dbReference>
<dbReference type="GO" id="GO:0006270">
    <property type="term" value="P:DNA replication initiation"/>
    <property type="evidence" value="ECO:0007669"/>
    <property type="project" value="InterPro"/>
</dbReference>
<dbReference type="GO" id="GO:0003697">
    <property type="term" value="F:single-stranded DNA binding"/>
    <property type="evidence" value="ECO:0007669"/>
    <property type="project" value="InterPro"/>
</dbReference>
<feature type="domain" description="Mcm10 C-terminal zinc binding motif" evidence="1">
    <location>
        <begin position="47"/>
        <end position="80"/>
    </location>
</feature>
<dbReference type="PANTHER" id="PTHR13454:SF11">
    <property type="entry name" value="PROTEIN MCM10 HOMOLOG"/>
    <property type="match status" value="1"/>
</dbReference>
<proteinExistence type="predicted"/>
<protein>
    <submittedName>
        <fullName evidence="3">Replication factor Mcm10 C-terminal domain-containing protein</fullName>
    </submittedName>
</protein>